<evidence type="ECO:0000259" key="2">
    <source>
        <dbReference type="PROSITE" id="PS50053"/>
    </source>
</evidence>
<proteinExistence type="predicted"/>
<comment type="caution">
    <text evidence="3">The sequence shown here is derived from an EMBL/GenBank/DDBJ whole genome shotgun (WGS) entry which is preliminary data.</text>
</comment>
<evidence type="ECO:0000313" key="4">
    <source>
        <dbReference type="Proteomes" id="UP001620626"/>
    </source>
</evidence>
<keyword evidence="1" id="KW-0812">Transmembrane</keyword>
<organism evidence="3 4">
    <name type="scientific">Heterodera trifolii</name>
    <dbReference type="NCBI Taxonomy" id="157864"/>
    <lineage>
        <taxon>Eukaryota</taxon>
        <taxon>Metazoa</taxon>
        <taxon>Ecdysozoa</taxon>
        <taxon>Nematoda</taxon>
        <taxon>Chromadorea</taxon>
        <taxon>Rhabditida</taxon>
        <taxon>Tylenchina</taxon>
        <taxon>Tylenchomorpha</taxon>
        <taxon>Tylenchoidea</taxon>
        <taxon>Heteroderidae</taxon>
        <taxon>Heteroderinae</taxon>
        <taxon>Heterodera</taxon>
    </lineage>
</organism>
<dbReference type="CDD" id="cd17039">
    <property type="entry name" value="Ubl_ubiquitin_like"/>
    <property type="match status" value="2"/>
</dbReference>
<gene>
    <name evidence="3" type="ORF">niasHT_033836</name>
</gene>
<keyword evidence="4" id="KW-1185">Reference proteome</keyword>
<dbReference type="InterPro" id="IPR000626">
    <property type="entry name" value="Ubiquitin-like_dom"/>
</dbReference>
<keyword evidence="1" id="KW-1133">Transmembrane helix</keyword>
<feature type="domain" description="Ubiquitin-like" evidence="2">
    <location>
        <begin position="5"/>
        <end position="58"/>
    </location>
</feature>
<dbReference type="Proteomes" id="UP001620626">
    <property type="component" value="Unassembled WGS sequence"/>
</dbReference>
<feature type="transmembrane region" description="Helical" evidence="1">
    <location>
        <begin position="68"/>
        <end position="90"/>
    </location>
</feature>
<protein>
    <recommendedName>
        <fullName evidence="2">Ubiquitin-like domain-containing protein</fullName>
    </recommendedName>
</protein>
<sequence length="163" mass="18899">MTKCRIEKGNTVDVSWKEFPITVNYNDKVINLKEKIKAKIGIPPEKQRVIYSADGQQFIVDEPSYDRILIYGFYIFVFGLIMVKGTDTVATMKEKIRTMIKTEKKINIGENIKLSKRSFNYQNVEELKDDKTMDDCGIKTDVKIYMKTDEEIVSLVKTSLKTH</sequence>
<dbReference type="AlphaFoldDB" id="A0ABD2I4Y1"/>
<name>A0ABD2I4Y1_9BILA</name>
<dbReference type="SUPFAM" id="SSF54236">
    <property type="entry name" value="Ubiquitin-like"/>
    <property type="match status" value="2"/>
</dbReference>
<dbReference type="PROSITE" id="PS50053">
    <property type="entry name" value="UBIQUITIN_2"/>
    <property type="match status" value="1"/>
</dbReference>
<dbReference type="EMBL" id="JBICBT010001281">
    <property type="protein sequence ID" value="KAL3075262.1"/>
    <property type="molecule type" value="Genomic_DNA"/>
</dbReference>
<dbReference type="Gene3D" id="3.10.20.90">
    <property type="entry name" value="Phosphatidylinositol 3-kinase Catalytic Subunit, Chain A, domain 1"/>
    <property type="match status" value="1"/>
</dbReference>
<dbReference type="InterPro" id="IPR029071">
    <property type="entry name" value="Ubiquitin-like_domsf"/>
</dbReference>
<keyword evidence="1" id="KW-0472">Membrane</keyword>
<evidence type="ECO:0000313" key="3">
    <source>
        <dbReference type="EMBL" id="KAL3075262.1"/>
    </source>
</evidence>
<evidence type="ECO:0000256" key="1">
    <source>
        <dbReference type="SAM" id="Phobius"/>
    </source>
</evidence>
<reference evidence="3 4" key="1">
    <citation type="submission" date="2024-10" db="EMBL/GenBank/DDBJ databases">
        <authorList>
            <person name="Kim D."/>
        </authorList>
    </citation>
    <scope>NUCLEOTIDE SEQUENCE [LARGE SCALE GENOMIC DNA]</scope>
    <source>
        <strain evidence="3">BH-2024</strain>
    </source>
</reference>
<dbReference type="Pfam" id="PF00240">
    <property type="entry name" value="ubiquitin"/>
    <property type="match status" value="1"/>
</dbReference>
<accession>A0ABD2I4Y1</accession>